<sequence length="276" mass="29201">MRVSAGQAEDVASVLRDAAQAEILPRFRRLSAGDIRTKAGPLDLVTEADEAAERRIAAALAARFPQAMILGEEAAAADPTLLDRMAEAELCFIIDPVDGTANFAAGVPLFGVMVAAVRNGETIAGWIHDPMGDDTVIGLRGEGAWVQASDGARHDCRVAPPKPPSEMVGAISWGYMPPERKARVLPRLARLAGTLNFRCAAHEYRLVATGGAHLLVYNRLMPWDHAAGVLIHAEAGGYSAQFDGAAYSPRRHSGGLVCAPDANSHAEAMATLFGDD</sequence>
<dbReference type="PRINTS" id="PR00377">
    <property type="entry name" value="IMPHPHTASES"/>
</dbReference>
<gene>
    <name evidence="2" type="ORF">KHU32_17990</name>
</gene>
<dbReference type="PANTHER" id="PTHR20854">
    <property type="entry name" value="INOSITOL MONOPHOSPHATASE"/>
    <property type="match status" value="1"/>
</dbReference>
<dbReference type="Proteomes" id="UP000766336">
    <property type="component" value="Unassembled WGS sequence"/>
</dbReference>
<keyword evidence="3" id="KW-1185">Reference proteome</keyword>
<organism evidence="2 3">
    <name type="scientific">Roseococcus pinisoli</name>
    <dbReference type="NCBI Taxonomy" id="2835040"/>
    <lineage>
        <taxon>Bacteria</taxon>
        <taxon>Pseudomonadati</taxon>
        <taxon>Pseudomonadota</taxon>
        <taxon>Alphaproteobacteria</taxon>
        <taxon>Acetobacterales</taxon>
        <taxon>Roseomonadaceae</taxon>
        <taxon>Roseococcus</taxon>
    </lineage>
</organism>
<comment type="similarity">
    <text evidence="1">Belongs to the inositol monophosphatase superfamily.</text>
</comment>
<dbReference type="Gene3D" id="3.40.190.80">
    <property type="match status" value="1"/>
</dbReference>
<comment type="caution">
    <text evidence="2">The sequence shown here is derived from an EMBL/GenBank/DDBJ whole genome shotgun (WGS) entry which is preliminary data.</text>
</comment>
<dbReference type="PANTHER" id="PTHR20854:SF4">
    <property type="entry name" value="INOSITOL-1-MONOPHOSPHATASE-RELATED"/>
    <property type="match status" value="1"/>
</dbReference>
<reference evidence="2 3" key="1">
    <citation type="submission" date="2021-05" db="EMBL/GenBank/DDBJ databases">
        <title>Roseococcus sp. XZZS9, whole genome shotgun sequencing project.</title>
        <authorList>
            <person name="Zhao G."/>
            <person name="Shen L."/>
        </authorList>
    </citation>
    <scope>NUCLEOTIDE SEQUENCE [LARGE SCALE GENOMIC DNA]</scope>
    <source>
        <strain evidence="2 3">XZZS9</strain>
    </source>
</reference>
<accession>A0ABS5QGN6</accession>
<evidence type="ECO:0000313" key="3">
    <source>
        <dbReference type="Proteomes" id="UP000766336"/>
    </source>
</evidence>
<proteinExistence type="inferred from homology"/>
<dbReference type="Gene3D" id="3.30.540.10">
    <property type="entry name" value="Fructose-1,6-Bisphosphatase, subunit A, domain 1"/>
    <property type="match status" value="1"/>
</dbReference>
<dbReference type="Pfam" id="PF00459">
    <property type="entry name" value="Inositol_P"/>
    <property type="match status" value="1"/>
</dbReference>
<evidence type="ECO:0000313" key="2">
    <source>
        <dbReference type="EMBL" id="MBS7812845.1"/>
    </source>
</evidence>
<name>A0ABS5QGN6_9PROT</name>
<dbReference type="InterPro" id="IPR000760">
    <property type="entry name" value="Inositol_monophosphatase-like"/>
</dbReference>
<dbReference type="EMBL" id="JAHCDA010000003">
    <property type="protein sequence ID" value="MBS7812845.1"/>
    <property type="molecule type" value="Genomic_DNA"/>
</dbReference>
<evidence type="ECO:0000256" key="1">
    <source>
        <dbReference type="ARBA" id="ARBA00009759"/>
    </source>
</evidence>
<protein>
    <submittedName>
        <fullName evidence="2">Inositol monophosphatase</fullName>
    </submittedName>
</protein>
<dbReference type="RefSeq" id="WP_213671525.1">
    <property type="nucleotide sequence ID" value="NZ_JAHCDA010000003.1"/>
</dbReference>
<dbReference type="SUPFAM" id="SSF56655">
    <property type="entry name" value="Carbohydrate phosphatase"/>
    <property type="match status" value="1"/>
</dbReference>